<protein>
    <submittedName>
        <fullName evidence="1">Uncharacterized protein</fullName>
    </submittedName>
</protein>
<proteinExistence type="predicted"/>
<dbReference type="InterPro" id="IPR054222">
    <property type="entry name" value="DUF6942"/>
</dbReference>
<evidence type="ECO:0000313" key="2">
    <source>
        <dbReference type="Proteomes" id="UP000838100"/>
    </source>
</evidence>
<dbReference type="EMBL" id="CAKLPX010000001">
    <property type="protein sequence ID" value="CAH0990513.1"/>
    <property type="molecule type" value="Genomic_DNA"/>
</dbReference>
<dbReference type="RefSeq" id="WP_237443196.1">
    <property type="nucleotide sequence ID" value="NZ_CAKLPX010000001.1"/>
</dbReference>
<evidence type="ECO:0000313" key="1">
    <source>
        <dbReference type="EMBL" id="CAH0990513.1"/>
    </source>
</evidence>
<sequence length="160" mass="18204">MISGIGNSKASFTVYIGNTPPLSPYQQLTSISPLLPGEIAHIANETGNHWRKVFNVFAKLLFQLNSSNHTSWQQLRDNELLQANSHQRMIFSPHLNPSLGLDIIAGKHHGLSMVESSQLDWLDNDFALHRQRDLIVTPYFDYRQLSNHKIDTLCRLIESL</sequence>
<organism evidence="1 2">
    <name type="scientific">Sinobacterium norvegicum</name>
    <dbReference type="NCBI Taxonomy" id="1641715"/>
    <lineage>
        <taxon>Bacteria</taxon>
        <taxon>Pseudomonadati</taxon>
        <taxon>Pseudomonadota</taxon>
        <taxon>Gammaproteobacteria</taxon>
        <taxon>Cellvibrionales</taxon>
        <taxon>Spongiibacteraceae</taxon>
        <taxon>Sinobacterium</taxon>
    </lineage>
</organism>
<dbReference type="Pfam" id="PF22098">
    <property type="entry name" value="DUF6942"/>
    <property type="match status" value="1"/>
</dbReference>
<reference evidence="1" key="1">
    <citation type="submission" date="2021-12" db="EMBL/GenBank/DDBJ databases">
        <authorList>
            <person name="Rodrigo-Torres L."/>
            <person name="Arahal R. D."/>
            <person name="Lucena T."/>
        </authorList>
    </citation>
    <scope>NUCLEOTIDE SEQUENCE</scope>
    <source>
        <strain evidence="1">CECT 8267</strain>
    </source>
</reference>
<comment type="caution">
    <text evidence="1">The sequence shown here is derived from an EMBL/GenBank/DDBJ whole genome shotgun (WGS) entry which is preliminary data.</text>
</comment>
<accession>A0ABN8EDH3</accession>
<name>A0ABN8EDH3_9GAMM</name>
<dbReference type="Proteomes" id="UP000838100">
    <property type="component" value="Unassembled WGS sequence"/>
</dbReference>
<gene>
    <name evidence="1" type="ORF">SIN8267_00605</name>
</gene>
<keyword evidence="2" id="KW-1185">Reference proteome</keyword>